<organism evidence="6">
    <name type="scientific">Blumeria graminis f. sp. tritici 96224</name>
    <dbReference type="NCBI Taxonomy" id="1268274"/>
    <lineage>
        <taxon>Eukaryota</taxon>
        <taxon>Fungi</taxon>
        <taxon>Dikarya</taxon>
        <taxon>Ascomycota</taxon>
        <taxon>Pezizomycotina</taxon>
        <taxon>Leotiomycetes</taxon>
        <taxon>Erysiphales</taxon>
        <taxon>Erysiphaceae</taxon>
        <taxon>Blumeria</taxon>
    </lineage>
</organism>
<dbReference type="HOGENOM" id="CLU_032957_3_1_1"/>
<dbReference type="OrthoDB" id="438440at2759"/>
<proteinExistence type="predicted"/>
<dbReference type="CDD" id="cd00519">
    <property type="entry name" value="Lipase_3"/>
    <property type="match status" value="1"/>
</dbReference>
<reference evidence="7" key="1">
    <citation type="journal article" date="2013" name="Nat. Genet.">
        <title>The wheat powdery mildew genome shows the unique evolution of an obligate biotroph.</title>
        <authorList>
            <person name="Wicker T."/>
            <person name="Oberhaensli S."/>
            <person name="Parlange F."/>
            <person name="Buchmann J.P."/>
            <person name="Shatalina M."/>
            <person name="Roffler S."/>
            <person name="Ben-David R."/>
            <person name="Dolezel J."/>
            <person name="Simkova H."/>
            <person name="Schulze-Lefert P."/>
            <person name="Spanu P.D."/>
            <person name="Bruggmann R."/>
            <person name="Amselem J."/>
            <person name="Quesneville H."/>
            <person name="Ver Loren van Themaat E."/>
            <person name="Paape T."/>
            <person name="Shimizu K.K."/>
            <person name="Keller B."/>
        </authorList>
    </citation>
    <scope>NUCLEOTIDE SEQUENCE [LARGE SCALE GENOMIC DNA]</scope>
    <source>
        <strain evidence="7">96224</strain>
    </source>
</reference>
<dbReference type="SUPFAM" id="SSF53474">
    <property type="entry name" value="alpha/beta-Hydrolases"/>
    <property type="match status" value="1"/>
</dbReference>
<dbReference type="Proteomes" id="UP000053110">
    <property type="component" value="Unassembled WGS sequence"/>
</dbReference>
<gene>
    <name evidence="5" type="ORF">BGT96224_4702</name>
    <name evidence="6" type="ORF">BGT96224V2_LOCUS2392</name>
</gene>
<accession>A0A061HJ29</accession>
<evidence type="ECO:0000313" key="5">
    <source>
        <dbReference type="EMBL" id="EPQ65856.1"/>
    </source>
</evidence>
<evidence type="ECO:0000256" key="2">
    <source>
        <dbReference type="ARBA" id="ARBA00022801"/>
    </source>
</evidence>
<dbReference type="GO" id="GO:0006629">
    <property type="term" value="P:lipid metabolic process"/>
    <property type="evidence" value="ECO:0007669"/>
    <property type="project" value="InterPro"/>
</dbReference>
<evidence type="ECO:0000256" key="1">
    <source>
        <dbReference type="ARBA" id="ARBA00022729"/>
    </source>
</evidence>
<name>A0A061HJ29_BLUGR</name>
<dbReference type="InterPro" id="IPR051299">
    <property type="entry name" value="AB_hydrolase_lip/est"/>
</dbReference>
<reference evidence="5" key="2">
    <citation type="submission" date="2013-01" db="EMBL/GenBank/DDBJ databases">
        <title>The wheat powdery mildew genome reveals unique evolution of an obligate biotroph.</title>
        <authorList>
            <person name="Oberhaensli S."/>
            <person name="Wicker T."/>
            <person name="Keller B."/>
        </authorList>
    </citation>
    <scope>NUCLEOTIDE SEQUENCE</scope>
    <source>
        <strain evidence="5">96224</strain>
    </source>
</reference>
<keyword evidence="2" id="KW-0378">Hydrolase</keyword>
<dbReference type="InterPro" id="IPR002921">
    <property type="entry name" value="Fungal_lipase-type"/>
</dbReference>
<keyword evidence="1 3" id="KW-0732">Signal</keyword>
<feature type="domain" description="Fungal lipase-type" evidence="4">
    <location>
        <begin position="129"/>
        <end position="320"/>
    </location>
</feature>
<dbReference type="PANTHER" id="PTHR46640">
    <property type="entry name" value="TRIACYLGLYCEROL LIPASE, PUTATIVE (AFU_ORTHOLOGUE AFUA_6G06510)-RELATED"/>
    <property type="match status" value="1"/>
</dbReference>
<dbReference type="EMBL" id="KE375018">
    <property type="protein sequence ID" value="EPQ65856.1"/>
    <property type="molecule type" value="Genomic_DNA"/>
</dbReference>
<sequence>MLCQLPNLITILVYALTILHPSFTAAIVYPQHSLTSTNKRQDSFVGSHPNANVDRSLFLDLEKLARLGDIAYCVGTTGISPPFTCSSRCNEFSNIELIKTFHTGSLLSGSCGYIAIDHDAGMTGRRILVVFRGTYSISDTIIDLSTGTKEYVPYKPPDSDIYHLQSHSLTQNPLLNPILKVSQLWKGFQQGWEKTSVKCLNCTVHTGFWNSYQSIRSSILPQIQILCQKYPNYQLHFVGHSLGGAIATLAALELDALGRSPHVTTFGEPRIGNAGFAKYIDTVFQLSVNTNNKANTLPITSGRFRRVTHANDPVPLLPLEEWGYRPHSGEIFISKPSLQPDENDLRLCFGNQDTRCIAGTDMAALRFNPDETPITGSDFNHVTWNGERYQLKYNSHDIIKPENFWDPFLSPRLRLWQLVLAHRDYFWRLGMCIPGGDPTDWGRDKYS</sequence>
<feature type="signal peptide" evidence="3">
    <location>
        <begin position="1"/>
        <end position="26"/>
    </location>
</feature>
<dbReference type="Pfam" id="PF01764">
    <property type="entry name" value="Lipase_3"/>
    <property type="match status" value="1"/>
</dbReference>
<evidence type="ECO:0000313" key="6">
    <source>
        <dbReference type="EMBL" id="SUZ09232.1"/>
    </source>
</evidence>
<evidence type="ECO:0000256" key="3">
    <source>
        <dbReference type="SAM" id="SignalP"/>
    </source>
</evidence>
<dbReference type="GO" id="GO:0016787">
    <property type="term" value="F:hydrolase activity"/>
    <property type="evidence" value="ECO:0007669"/>
    <property type="project" value="UniProtKB-KW"/>
</dbReference>
<protein>
    <submittedName>
        <fullName evidence="6">Bgt-4702</fullName>
    </submittedName>
</protein>
<dbReference type="EMBL" id="UIGY01000045">
    <property type="protein sequence ID" value="SUZ09232.1"/>
    <property type="molecule type" value="Genomic_DNA"/>
</dbReference>
<reference evidence="6" key="3">
    <citation type="submission" date="2018-07" db="EMBL/GenBank/DDBJ databases">
        <authorList>
            <person name="Quirk P.G."/>
            <person name="Krulwich T.A."/>
        </authorList>
    </citation>
    <scope>NUCLEOTIDE SEQUENCE</scope>
    <source>
        <strain evidence="6">96224</strain>
    </source>
</reference>
<dbReference type="AlphaFoldDB" id="A0A061HJ29"/>
<feature type="chain" id="PRO_5044538301" evidence="3">
    <location>
        <begin position="27"/>
        <end position="447"/>
    </location>
</feature>
<evidence type="ECO:0000259" key="4">
    <source>
        <dbReference type="Pfam" id="PF01764"/>
    </source>
</evidence>
<dbReference type="PANTHER" id="PTHR46640:SF1">
    <property type="entry name" value="FUNGAL LIPASE-LIKE DOMAIN-CONTAINING PROTEIN-RELATED"/>
    <property type="match status" value="1"/>
</dbReference>
<dbReference type="Gene3D" id="3.40.50.1820">
    <property type="entry name" value="alpha/beta hydrolase"/>
    <property type="match status" value="1"/>
</dbReference>
<evidence type="ECO:0000313" key="7">
    <source>
        <dbReference type="Proteomes" id="UP000053110"/>
    </source>
</evidence>
<dbReference type="InterPro" id="IPR029058">
    <property type="entry name" value="AB_hydrolase_fold"/>
</dbReference>